<accession>A0A7J8A946</accession>
<dbReference type="InterPro" id="IPR001611">
    <property type="entry name" value="Leu-rich_rpt"/>
</dbReference>
<dbReference type="AlphaFoldDB" id="A0A7J8A946"/>
<dbReference type="InterPro" id="IPR052859">
    <property type="entry name" value="LRR-IQ_domain_protein"/>
</dbReference>
<evidence type="ECO:0000313" key="3">
    <source>
        <dbReference type="Proteomes" id="UP000558488"/>
    </source>
</evidence>
<dbReference type="PANTHER" id="PTHR46723:SF1">
    <property type="entry name" value="LEUCINE-RICH REPEAT AND IQ DOMAIN-CONTAINING PROTEIN 3"/>
    <property type="match status" value="1"/>
</dbReference>
<keyword evidence="1" id="KW-0175">Coiled coil</keyword>
<name>A0A7J8A946_PIPKU</name>
<evidence type="ECO:0000256" key="1">
    <source>
        <dbReference type="SAM" id="Coils"/>
    </source>
</evidence>
<dbReference type="SUPFAM" id="SSF52058">
    <property type="entry name" value="L domain-like"/>
    <property type="match status" value="1"/>
</dbReference>
<protein>
    <submittedName>
        <fullName evidence="2">Leucine rich repeats and IQ motif containing 3</fullName>
    </submittedName>
</protein>
<organism evidence="2 3">
    <name type="scientific">Pipistrellus kuhlii</name>
    <name type="common">Kuhl's pipistrelle</name>
    <dbReference type="NCBI Taxonomy" id="59472"/>
    <lineage>
        <taxon>Eukaryota</taxon>
        <taxon>Metazoa</taxon>
        <taxon>Chordata</taxon>
        <taxon>Craniata</taxon>
        <taxon>Vertebrata</taxon>
        <taxon>Euteleostomi</taxon>
        <taxon>Mammalia</taxon>
        <taxon>Eutheria</taxon>
        <taxon>Laurasiatheria</taxon>
        <taxon>Chiroptera</taxon>
        <taxon>Yangochiroptera</taxon>
        <taxon>Vespertilionidae</taxon>
        <taxon>Pipistrellus</taxon>
    </lineage>
</organism>
<dbReference type="EMBL" id="JACAGB010000002">
    <property type="protein sequence ID" value="KAF6382769.1"/>
    <property type="molecule type" value="Genomic_DNA"/>
</dbReference>
<sequence>MFHATFSKELISHEEWSHYHENIIEDQKDFVFVKFTGLHLKSIEGLKYCISLTVCIFSNNFITNISPLQYCIKLVKLDLHGNQVKSLPDVNFWSRLKQLKLLYLHDNGFAKLKNVCMLSACPSLIALTMFDCPVSLKKGYRNVLVNSIWSLKALDHHVISDEETFQNFHLPERFKTYNHRLFFNFCSALKKGSTYEDEIDNIQFVISKINVIRAHNSPILIIQKWIRGFLIRKHLSLVSLYRKRKEKFIRECKKKWADKHKSYEDKIFKDLIKPETIKTRKPARRKHHILSSVDLISSNKQRKHISSLLSELKTKDIGKKSRHLIQKGRESEDEIEDEELHASFRISVFKLPIHSSDSLKYAVLKKKELASFPTYTQPFSTTHQKPVITQPHLLLEKNAREFFMIHRTGIKLKTLYDIDEYHLEQKNQESQKKRGIALAMAKTAQEKVSLNVQGMLQKKKRAVQKQMAEGNMAIRDGLYQFWQVRSKYLDKVRQRRALFLEEKHKKTTDRLLIQNLNNELVIWDKNINKMKQLKKKNDLLKEKHLIVQQKRETGKLQKDLCKYIKEYRAQERYKRHSEEKFVYDMIVFQKACERLQEARARIESMKKKY</sequence>
<dbReference type="Proteomes" id="UP000558488">
    <property type="component" value="Unassembled WGS sequence"/>
</dbReference>
<gene>
    <name evidence="2" type="ORF">mPipKuh1_010979</name>
</gene>
<dbReference type="InterPro" id="IPR032675">
    <property type="entry name" value="LRR_dom_sf"/>
</dbReference>
<proteinExistence type="predicted"/>
<dbReference type="PROSITE" id="PS50096">
    <property type="entry name" value="IQ"/>
    <property type="match status" value="1"/>
</dbReference>
<dbReference type="Gene3D" id="3.80.10.10">
    <property type="entry name" value="Ribonuclease Inhibitor"/>
    <property type="match status" value="1"/>
</dbReference>
<keyword evidence="3" id="KW-1185">Reference proteome</keyword>
<dbReference type="PANTHER" id="PTHR46723">
    <property type="entry name" value="LEUCINE-RICH REPEAT AND IQ DOMAIN-CONTAINING PROTEIN 3"/>
    <property type="match status" value="1"/>
</dbReference>
<reference evidence="2 3" key="1">
    <citation type="journal article" date="2020" name="Nature">
        <title>Six reference-quality genomes reveal evolution of bat adaptations.</title>
        <authorList>
            <person name="Jebb D."/>
            <person name="Huang Z."/>
            <person name="Pippel M."/>
            <person name="Hughes G.M."/>
            <person name="Lavrichenko K."/>
            <person name="Devanna P."/>
            <person name="Winkler S."/>
            <person name="Jermiin L.S."/>
            <person name="Skirmuntt E.C."/>
            <person name="Katzourakis A."/>
            <person name="Burkitt-Gray L."/>
            <person name="Ray D.A."/>
            <person name="Sullivan K.A.M."/>
            <person name="Roscito J.G."/>
            <person name="Kirilenko B.M."/>
            <person name="Davalos L.M."/>
            <person name="Corthals A.P."/>
            <person name="Power M.L."/>
            <person name="Jones G."/>
            <person name="Ransome R.D."/>
            <person name="Dechmann D.K.N."/>
            <person name="Locatelli A.G."/>
            <person name="Puechmaille S.J."/>
            <person name="Fedrigo O."/>
            <person name="Jarvis E.D."/>
            <person name="Hiller M."/>
            <person name="Vernes S.C."/>
            <person name="Myers E.W."/>
            <person name="Teeling E.C."/>
        </authorList>
    </citation>
    <scope>NUCLEOTIDE SEQUENCE [LARGE SCALE GENOMIC DNA]</scope>
    <source>
        <strain evidence="2">MPipKuh1</strain>
        <tissue evidence="2">Flight muscle</tissue>
    </source>
</reference>
<comment type="caution">
    <text evidence="2">The sequence shown here is derived from an EMBL/GenBank/DDBJ whole genome shotgun (WGS) entry which is preliminary data.</text>
</comment>
<dbReference type="PROSITE" id="PS51450">
    <property type="entry name" value="LRR"/>
    <property type="match status" value="1"/>
</dbReference>
<evidence type="ECO:0000313" key="2">
    <source>
        <dbReference type="EMBL" id="KAF6382769.1"/>
    </source>
</evidence>
<feature type="coiled-coil region" evidence="1">
    <location>
        <begin position="513"/>
        <end position="550"/>
    </location>
</feature>